<comment type="caution">
    <text evidence="4">The sequence shown here is derived from an EMBL/GenBank/DDBJ whole genome shotgun (WGS) entry which is preliminary data.</text>
</comment>
<feature type="signal peptide" evidence="2">
    <location>
        <begin position="1"/>
        <end position="38"/>
    </location>
</feature>
<dbReference type="EMBL" id="JACHIK010000010">
    <property type="protein sequence ID" value="MBB5043635.1"/>
    <property type="molecule type" value="Genomic_DNA"/>
</dbReference>
<dbReference type="PROSITE" id="PS51208">
    <property type="entry name" value="AUTOTRANSPORTER"/>
    <property type="match status" value="1"/>
</dbReference>
<dbReference type="SUPFAM" id="SSF103515">
    <property type="entry name" value="Autotransporter"/>
    <property type="match status" value="1"/>
</dbReference>
<dbReference type="Pfam" id="PF12951">
    <property type="entry name" value="PATR"/>
    <property type="match status" value="4"/>
</dbReference>
<evidence type="ECO:0000256" key="1">
    <source>
        <dbReference type="ARBA" id="ARBA00022729"/>
    </source>
</evidence>
<reference evidence="4 5" key="1">
    <citation type="submission" date="2020-08" db="EMBL/GenBank/DDBJ databases">
        <title>Genomic Encyclopedia of Type Strains, Phase IV (KMG-IV): sequencing the most valuable type-strain genomes for metagenomic binning, comparative biology and taxonomic classification.</title>
        <authorList>
            <person name="Goeker M."/>
        </authorList>
    </citation>
    <scope>NUCLEOTIDE SEQUENCE [LARGE SCALE GENOMIC DNA]</scope>
    <source>
        <strain evidence="4 5">DSM 21319</strain>
    </source>
</reference>
<dbReference type="PANTHER" id="PTHR35037">
    <property type="entry name" value="C-TERMINAL REGION OF AIDA-LIKE PROTEIN"/>
    <property type="match status" value="1"/>
</dbReference>
<dbReference type="SUPFAM" id="SSF51126">
    <property type="entry name" value="Pectin lyase-like"/>
    <property type="match status" value="4"/>
</dbReference>
<sequence length="1287" mass="131252">MQNRTFNPPHPARGPRLRHVQALLAGASMLALGLPASADTVELENGEVETGAISQPGNTTFLVKEGAGATMAGTISGTGSVSKTGPGTLTITGENSYFGGTDIAGGYVWLTHGSGLGTGTVTFNGGGLGFLGPDALSMSNDMVFNNATVLYTMQDTTLSGVLSGGSLFKKFGEKTLTLTGENTFTGGLLIHEGTVRAENGKALGSGTITFDSGTLGIYTPALTTLSNDMAFNGNATLDTAQHTTISGTLSGAGGLTKTGGGTLTLSADNSAFSGGLTVRSGTVRAENDHALGTGVLSIGRFGYSSALSYADGVTVDNDVLITGNTDFHVAAGTATQSGRIDQASGMHFLAKTGAGELVVTSAIDAGYQFRVNEGQLTAAVEDVLAGRSYAIFGAGTLKLEADQQVATVTSAGKLDLGSRKLTLGTDAQVGADFSGKLVGDDDAHLVKVGRNSQTLNGDGLDYYGRITVEAGNLSVGGNFAGAPVLVTGGRLSGAGQLGDVTVDGGILAGKDGGTLSMRDLYLTGNAIVEANLGTENSAALFDVAGDLVLDGTLNVNNMGGFGPGLYRLISYAGALDDRGLEIGTAPMGYDADNLAVQTSMAGQVNLVADDPDYGPVMFWDGDDPANRDNGKIDGGDGQWSKYGYSFTDAYGMQNGKMDPQPGFAVFGGKAGNVVVYTGIGEVKATGMQFATDGYVISGELLELVAGDAFIRVGDGTAAGASYTATIANKLDGAGKLIKTDLGKLILTGDSAYRGGTEVREGTLQIGDEGNEGSIAGLLDVGADGRLTGLGMLEQVVVSGTIAPGLSIGTLHVADIAFNEGSVFEVEVNADGESDRILASGVATLDGGTVMALGGTGNYAAATRYTILSADGGFASEDDRFDGVTSNLAFLTPDLEYDENNVYLTMTRNGVAFENVGNTRNQVATAGAVESLGAGNAVYDAALGLSSDQARGAFDRLSGEIHASAKAARIEDSRFLRNAVNDRLRAAFDAAGAPAGMVVTYDDGRPGAAAASTDGFALWSQGFGAWDHTGGDGNAARLNRSTGGFFAGADASVFDNWRFGAVAGYSHSSFEVKDRGSSGSSDNYHFGLYGGAQWGEFALRTGGAYTWHDISTSRSVAFAGFTDSLKADYDAGTGQVFGELAYGFGMGEARFEPFANLAYVNLHTDGFAEKGGAAALKAGASSTDMAFTTLGLRASTNVDLDGTTVTARGMVGWRHGFGNMTPTSRMRFAGAGDAFTVAGVPVARNVAVVEAGLDVALTPDADFGVSYGAQFGSGAVDQSLKANLNIRF</sequence>
<dbReference type="InterPro" id="IPR006315">
    <property type="entry name" value="OM_autotransptr_brl_dom"/>
</dbReference>
<dbReference type="Gene3D" id="2.40.128.130">
    <property type="entry name" value="Autotransporter beta-domain"/>
    <property type="match status" value="1"/>
</dbReference>
<dbReference type="InterPro" id="IPR005546">
    <property type="entry name" value="Autotransporte_beta"/>
</dbReference>
<dbReference type="Proteomes" id="UP000535406">
    <property type="component" value="Unassembled WGS sequence"/>
</dbReference>
<keyword evidence="5" id="KW-1185">Reference proteome</keyword>
<keyword evidence="1 2" id="KW-0732">Signal</keyword>
<dbReference type="InterPro" id="IPR051551">
    <property type="entry name" value="Autotransporter_adhesion"/>
</dbReference>
<dbReference type="SMART" id="SM00869">
    <property type="entry name" value="Autotransporter"/>
    <property type="match status" value="1"/>
</dbReference>
<dbReference type="InterPro" id="IPR013425">
    <property type="entry name" value="Autotrns_rpt"/>
</dbReference>
<dbReference type="Gene3D" id="2.160.20.20">
    <property type="match status" value="1"/>
</dbReference>
<proteinExistence type="predicted"/>
<evidence type="ECO:0000313" key="5">
    <source>
        <dbReference type="Proteomes" id="UP000535406"/>
    </source>
</evidence>
<dbReference type="PANTHER" id="PTHR35037:SF3">
    <property type="entry name" value="C-TERMINAL REGION OF AIDA-LIKE PROTEIN"/>
    <property type="match status" value="1"/>
</dbReference>
<dbReference type="InterPro" id="IPR011050">
    <property type="entry name" value="Pectin_lyase_fold/virulence"/>
</dbReference>
<dbReference type="InterPro" id="IPR036709">
    <property type="entry name" value="Autotransporte_beta_dom_sf"/>
</dbReference>
<organism evidence="4 5">
    <name type="scientific">Shinella fusca</name>
    <dbReference type="NCBI Taxonomy" id="544480"/>
    <lineage>
        <taxon>Bacteria</taxon>
        <taxon>Pseudomonadati</taxon>
        <taxon>Pseudomonadota</taxon>
        <taxon>Alphaproteobacteria</taxon>
        <taxon>Hyphomicrobiales</taxon>
        <taxon>Rhizobiaceae</taxon>
        <taxon>Shinella</taxon>
    </lineage>
</organism>
<accession>A0A7W7YWS9</accession>
<protein>
    <submittedName>
        <fullName evidence="4">Outer membrane autotransporter protein</fullName>
    </submittedName>
</protein>
<evidence type="ECO:0000313" key="4">
    <source>
        <dbReference type="EMBL" id="MBB5043635.1"/>
    </source>
</evidence>
<feature type="chain" id="PRO_5031028633" evidence="2">
    <location>
        <begin position="39"/>
        <end position="1287"/>
    </location>
</feature>
<dbReference type="NCBIfam" id="TIGR02601">
    <property type="entry name" value="autotrns_rpt"/>
    <property type="match status" value="4"/>
</dbReference>
<dbReference type="InterPro" id="IPR012332">
    <property type="entry name" value="Autotransporter_pectin_lyase_C"/>
</dbReference>
<gene>
    <name evidence="4" type="ORF">HNQ66_003045</name>
</gene>
<feature type="domain" description="Autotransporter" evidence="3">
    <location>
        <begin position="1010"/>
        <end position="1287"/>
    </location>
</feature>
<dbReference type="GO" id="GO:0019867">
    <property type="term" value="C:outer membrane"/>
    <property type="evidence" value="ECO:0007669"/>
    <property type="project" value="InterPro"/>
</dbReference>
<evidence type="ECO:0000256" key="2">
    <source>
        <dbReference type="SAM" id="SignalP"/>
    </source>
</evidence>
<dbReference type="Pfam" id="PF03797">
    <property type="entry name" value="Autotransporter"/>
    <property type="match status" value="1"/>
</dbReference>
<dbReference type="RefSeq" id="WP_184144999.1">
    <property type="nucleotide sequence ID" value="NZ_JACHIK010000010.1"/>
</dbReference>
<name>A0A7W7YWS9_9HYPH</name>
<dbReference type="NCBIfam" id="TIGR01414">
    <property type="entry name" value="autotrans_barl"/>
    <property type="match status" value="1"/>
</dbReference>
<evidence type="ECO:0000259" key="3">
    <source>
        <dbReference type="PROSITE" id="PS51208"/>
    </source>
</evidence>